<comment type="caution">
    <text evidence="1">The sequence shown here is derived from an EMBL/GenBank/DDBJ whole genome shotgun (WGS) entry which is preliminary data.</text>
</comment>
<sequence length="43" mass="4891">MLLGESPIYSSAGTKLLRVVRRKNCEVCGFEAWNTKPQLLSFF</sequence>
<dbReference type="AlphaFoldDB" id="A0A822XME4"/>
<proteinExistence type="predicted"/>
<evidence type="ECO:0000313" key="2">
    <source>
        <dbReference type="Proteomes" id="UP000607653"/>
    </source>
</evidence>
<dbReference type="Proteomes" id="UP000607653">
    <property type="component" value="Unassembled WGS sequence"/>
</dbReference>
<accession>A0A822XME4</accession>
<evidence type="ECO:0000313" key="1">
    <source>
        <dbReference type="EMBL" id="DAD22764.1"/>
    </source>
</evidence>
<protein>
    <submittedName>
        <fullName evidence="1">Uncharacterized protein</fullName>
    </submittedName>
</protein>
<dbReference type="EMBL" id="DUZY01000001">
    <property type="protein sequence ID" value="DAD22764.1"/>
    <property type="molecule type" value="Genomic_DNA"/>
</dbReference>
<reference evidence="1 2" key="1">
    <citation type="journal article" date="2020" name="Mol. Biol. Evol.">
        <title>Distinct Expression and Methylation Patterns for Genes with Different Fates following a Single Whole-Genome Duplication in Flowering Plants.</title>
        <authorList>
            <person name="Shi T."/>
            <person name="Rahmani R.S."/>
            <person name="Gugger P.F."/>
            <person name="Wang M."/>
            <person name="Li H."/>
            <person name="Zhang Y."/>
            <person name="Li Z."/>
            <person name="Wang Q."/>
            <person name="Van de Peer Y."/>
            <person name="Marchal K."/>
            <person name="Chen J."/>
        </authorList>
    </citation>
    <scope>NUCLEOTIDE SEQUENCE [LARGE SCALE GENOMIC DNA]</scope>
    <source>
        <tissue evidence="1">Leaf</tissue>
    </source>
</reference>
<name>A0A822XME4_NELNU</name>
<organism evidence="1 2">
    <name type="scientific">Nelumbo nucifera</name>
    <name type="common">Sacred lotus</name>
    <dbReference type="NCBI Taxonomy" id="4432"/>
    <lineage>
        <taxon>Eukaryota</taxon>
        <taxon>Viridiplantae</taxon>
        <taxon>Streptophyta</taxon>
        <taxon>Embryophyta</taxon>
        <taxon>Tracheophyta</taxon>
        <taxon>Spermatophyta</taxon>
        <taxon>Magnoliopsida</taxon>
        <taxon>Proteales</taxon>
        <taxon>Nelumbonaceae</taxon>
        <taxon>Nelumbo</taxon>
    </lineage>
</organism>
<gene>
    <name evidence="1" type="ORF">HUJ06_024227</name>
</gene>
<keyword evidence="2" id="KW-1185">Reference proteome</keyword>